<reference evidence="8 9" key="2">
    <citation type="submission" date="2018-11" db="EMBL/GenBank/DDBJ databases">
        <authorList>
            <consortium name="Pathogen Informatics"/>
        </authorList>
    </citation>
    <scope>NUCLEOTIDE SEQUENCE [LARGE SCALE GENOMIC DNA]</scope>
    <source>
        <strain evidence="8 9">Costa Rica</strain>
    </source>
</reference>
<feature type="binding site" evidence="4">
    <location>
        <position position="93"/>
    </location>
    <ligand>
        <name>ATP</name>
        <dbReference type="ChEBI" id="CHEBI:30616"/>
    </ligand>
</feature>
<evidence type="ECO:0000256" key="2">
    <source>
        <dbReference type="ARBA" id="ARBA00022741"/>
    </source>
</evidence>
<keyword evidence="9" id="KW-1185">Reference proteome</keyword>
<evidence type="ECO:0000259" key="7">
    <source>
        <dbReference type="PROSITE" id="PS50011"/>
    </source>
</evidence>
<evidence type="ECO:0000313" key="8">
    <source>
        <dbReference type="EMBL" id="VDM59861.1"/>
    </source>
</evidence>
<dbReference type="WBParaSite" id="ACOC_0000827501-mRNA-1">
    <property type="protein sequence ID" value="ACOC_0000827501-mRNA-1"/>
    <property type="gene ID" value="ACOC_0000827501"/>
</dbReference>
<dbReference type="Proteomes" id="UP000267027">
    <property type="component" value="Unassembled WGS sequence"/>
</dbReference>
<dbReference type="EC" id="2.7.11.1" evidence="1"/>
<keyword evidence="3 4" id="KW-0067">ATP-binding</keyword>
<feature type="compositionally biased region" description="Basic and acidic residues" evidence="6">
    <location>
        <begin position="17"/>
        <end position="29"/>
    </location>
</feature>
<keyword evidence="5" id="KW-0418">Kinase</keyword>
<dbReference type="PROSITE" id="PS00107">
    <property type="entry name" value="PROTEIN_KINASE_ATP"/>
    <property type="match status" value="1"/>
</dbReference>
<dbReference type="EMBL" id="UYYA01004136">
    <property type="protein sequence ID" value="VDM59861.1"/>
    <property type="molecule type" value="Genomic_DNA"/>
</dbReference>
<dbReference type="InterPro" id="IPR050235">
    <property type="entry name" value="CK1_Ser-Thr_kinase"/>
</dbReference>
<dbReference type="PROSITE" id="PS00108">
    <property type="entry name" value="PROTEIN_KINASE_ST"/>
    <property type="match status" value="1"/>
</dbReference>
<dbReference type="STRING" id="334426.A0A158PJ27"/>
<evidence type="ECO:0000256" key="1">
    <source>
        <dbReference type="ARBA" id="ARBA00012513"/>
    </source>
</evidence>
<evidence type="ECO:0000256" key="6">
    <source>
        <dbReference type="SAM" id="MobiDB-lite"/>
    </source>
</evidence>
<dbReference type="InterPro" id="IPR000719">
    <property type="entry name" value="Prot_kinase_dom"/>
</dbReference>
<feature type="domain" description="Protein kinase" evidence="7">
    <location>
        <begin position="56"/>
        <end position="369"/>
    </location>
</feature>
<proteinExistence type="inferred from homology"/>
<dbReference type="InterPro" id="IPR011009">
    <property type="entry name" value="Kinase-like_dom_sf"/>
</dbReference>
<gene>
    <name evidence="8" type="ORF">ACOC_LOCUS8276</name>
</gene>
<evidence type="ECO:0000256" key="4">
    <source>
        <dbReference type="PROSITE-ProRule" id="PRU10141"/>
    </source>
</evidence>
<dbReference type="Gene3D" id="1.10.510.10">
    <property type="entry name" value="Transferase(Phosphotransferase) domain 1"/>
    <property type="match status" value="1"/>
</dbReference>
<name>A0A158PJ27_ANGCS</name>
<sequence>MQQSEQANVKVPSFSQETERRKTTERTKSDQNFQLSARRREATAEITRQLTPAGKYELQKVLGAGGYGQIFRAFDSVGFELKTQNKKLYVAVKVMQKRHEPQRMILEQQILYSLKGKPEFPKLVLLKSSVRLGSGTFEDYMFIVMELLGKSLSELRKKSEGKRFDSITALRVGLMMTDSLKVLHDMGYIHRDIKPGNMCIGATPESVRKVYLLDFGLARKFRRNGKVMRRRKVGFRGTLRYVSLNVHERRDQCACDDLISNFYTMVELAEGNLPWTRLREAEDIARRKKNISFEELCPLSGMPTELQEYYTYCYDNVEDPNQPNYEYLKDIIKKCLPVAFDFDSPMPWESLASSELLLLTEATCVEDYLE</sequence>
<reference evidence="10" key="1">
    <citation type="submission" date="2016-04" db="UniProtKB">
        <authorList>
            <consortium name="WormBaseParasite"/>
        </authorList>
    </citation>
    <scope>IDENTIFICATION</scope>
</reference>
<dbReference type="GO" id="GO:0004674">
    <property type="term" value="F:protein serine/threonine kinase activity"/>
    <property type="evidence" value="ECO:0007669"/>
    <property type="project" value="UniProtKB-KW"/>
</dbReference>
<dbReference type="InterPro" id="IPR008271">
    <property type="entry name" value="Ser/Thr_kinase_AS"/>
</dbReference>
<evidence type="ECO:0000256" key="5">
    <source>
        <dbReference type="RuleBase" id="RU000304"/>
    </source>
</evidence>
<comment type="similarity">
    <text evidence="5">Belongs to the protein kinase superfamily.</text>
</comment>
<feature type="region of interest" description="Disordered" evidence="6">
    <location>
        <begin position="1"/>
        <end position="38"/>
    </location>
</feature>
<dbReference type="PROSITE" id="PS50011">
    <property type="entry name" value="PROTEIN_KINASE_DOM"/>
    <property type="match status" value="1"/>
</dbReference>
<accession>A0A158PJ27</accession>
<protein>
    <recommendedName>
        <fullName evidence="1">non-specific serine/threonine protein kinase</fullName>
        <ecNumber evidence="1">2.7.11.1</ecNumber>
    </recommendedName>
</protein>
<dbReference type="OMA" id="RGKNHFV"/>
<dbReference type="InterPro" id="IPR017441">
    <property type="entry name" value="Protein_kinase_ATP_BS"/>
</dbReference>
<dbReference type="OrthoDB" id="5979581at2759"/>
<dbReference type="SUPFAM" id="SSF56112">
    <property type="entry name" value="Protein kinase-like (PK-like)"/>
    <property type="match status" value="1"/>
</dbReference>
<dbReference type="Pfam" id="PF00069">
    <property type="entry name" value="Pkinase"/>
    <property type="match status" value="1"/>
</dbReference>
<keyword evidence="5" id="KW-0723">Serine/threonine-protein kinase</keyword>
<keyword evidence="5" id="KW-0808">Transferase</keyword>
<keyword evidence="2 4" id="KW-0547">Nucleotide-binding</keyword>
<dbReference type="SMART" id="SM00220">
    <property type="entry name" value="S_TKc"/>
    <property type="match status" value="1"/>
</dbReference>
<evidence type="ECO:0000313" key="9">
    <source>
        <dbReference type="Proteomes" id="UP000267027"/>
    </source>
</evidence>
<organism evidence="10">
    <name type="scientific">Angiostrongylus costaricensis</name>
    <name type="common">Nematode worm</name>
    <dbReference type="NCBI Taxonomy" id="334426"/>
    <lineage>
        <taxon>Eukaryota</taxon>
        <taxon>Metazoa</taxon>
        <taxon>Ecdysozoa</taxon>
        <taxon>Nematoda</taxon>
        <taxon>Chromadorea</taxon>
        <taxon>Rhabditida</taxon>
        <taxon>Rhabditina</taxon>
        <taxon>Rhabditomorpha</taxon>
        <taxon>Strongyloidea</taxon>
        <taxon>Metastrongylidae</taxon>
        <taxon>Angiostrongylus</taxon>
    </lineage>
</organism>
<dbReference type="AlphaFoldDB" id="A0A158PJ27"/>
<dbReference type="GO" id="GO:0005524">
    <property type="term" value="F:ATP binding"/>
    <property type="evidence" value="ECO:0007669"/>
    <property type="project" value="UniProtKB-UniRule"/>
</dbReference>
<evidence type="ECO:0000256" key="3">
    <source>
        <dbReference type="ARBA" id="ARBA00022840"/>
    </source>
</evidence>
<evidence type="ECO:0000313" key="10">
    <source>
        <dbReference type="WBParaSite" id="ACOC_0000827501-mRNA-1"/>
    </source>
</evidence>
<dbReference type="PANTHER" id="PTHR11909">
    <property type="entry name" value="CASEIN KINASE-RELATED"/>
    <property type="match status" value="1"/>
</dbReference>